<dbReference type="InterPro" id="IPR001362">
    <property type="entry name" value="Glyco_hydro_32"/>
</dbReference>
<dbReference type="Gene3D" id="2.115.10.20">
    <property type="entry name" value="Glycosyl hydrolase domain, family 43"/>
    <property type="match status" value="1"/>
</dbReference>
<evidence type="ECO:0000259" key="6">
    <source>
        <dbReference type="Pfam" id="PF00251"/>
    </source>
</evidence>
<feature type="domain" description="Glycosyl hydrolase family 32 C-terminal" evidence="7">
    <location>
        <begin position="375"/>
        <end position="463"/>
    </location>
</feature>
<dbReference type="SMART" id="SM00640">
    <property type="entry name" value="Glyco_32"/>
    <property type="match status" value="1"/>
</dbReference>
<dbReference type="Pfam" id="PF08244">
    <property type="entry name" value="Glyco_hydro_32C"/>
    <property type="match status" value="1"/>
</dbReference>
<dbReference type="GO" id="GO:0004564">
    <property type="term" value="F:beta-fructofuranosidase activity"/>
    <property type="evidence" value="ECO:0007669"/>
    <property type="project" value="UniProtKB-EC"/>
</dbReference>
<keyword evidence="5" id="KW-0963">Cytoplasm</keyword>
<dbReference type="PANTHER" id="PTHR43101:SF1">
    <property type="entry name" value="BETA-FRUCTOSIDASE"/>
    <property type="match status" value="1"/>
</dbReference>
<dbReference type="SUPFAM" id="SSF49899">
    <property type="entry name" value="Concanavalin A-like lectins/glucanases"/>
    <property type="match status" value="1"/>
</dbReference>
<sequence length="477" mass="54257">MKRTDYLAQYASASSQEMRQAAAQDPYRLHFHLQPEQGWLNDPNGLSVLNGKVHIYYQYSPFEAQGGQKLWGHFSTTDYLTYQEYEPALYPDHPHDADGVYSGSGFVKDGVGYYYYTGNVKHRDQKYDYINAGREHNTILVTSTDGVNFTEKEVLLYNKDYPADMSCHVRDPKVWEYKGRYYMILGARDVNSVGLALIYVSDDLRKWDFHMRLEVDGKLGYMLECPDLFELDGQWFLVSCPQGMEAQEWKYNNVYQCGYQTLDIDLEAKTYQFTSDFIELDGGFDFYAPQTFEERDNRRVLIGWFGLPDISYTNPTVEAGWQHCLSVPRVLTNLNGRLGQEPVKELEALRQAELDLAQAPAVAVYDLALQPEVGQDLTLALRKDVLLTYTAADKSLVLTLGEQAGAGRDTRKVVLETDLTDLRVLSDTSTLEIFVNQGTVVFNTRVYSSVENQTVALVKGKAQSKLYALGQIKVEKA</sequence>
<keyword evidence="3 4" id="KW-0326">Glycosidase</keyword>
<comment type="pathway">
    <text evidence="5">Glycan biosynthesis; sucrose metabolism.</text>
</comment>
<dbReference type="InterPro" id="IPR013148">
    <property type="entry name" value="Glyco_hydro_32_N"/>
</dbReference>
<dbReference type="EC" id="3.2.1.26" evidence="4"/>
<dbReference type="PANTHER" id="PTHR43101">
    <property type="entry name" value="BETA-FRUCTOSIDASE"/>
    <property type="match status" value="1"/>
</dbReference>
<proteinExistence type="inferred from homology"/>
<dbReference type="RefSeq" id="WP_119524432.1">
    <property type="nucleotide sequence ID" value="NZ_NRHC01000012.1"/>
</dbReference>
<evidence type="ECO:0000256" key="2">
    <source>
        <dbReference type="ARBA" id="ARBA00022801"/>
    </source>
</evidence>
<dbReference type="InterPro" id="IPR018053">
    <property type="entry name" value="Glyco_hydro_32_AS"/>
</dbReference>
<dbReference type="PROSITE" id="PS00609">
    <property type="entry name" value="GLYCOSYL_HYDROL_F32"/>
    <property type="match status" value="1"/>
</dbReference>
<comment type="catalytic activity">
    <reaction evidence="4">
        <text>Hydrolysis of terminal non-reducing beta-D-fructofuranoside residues in beta-D-fructofuranosides.</text>
        <dbReference type="EC" id="3.2.1.26"/>
    </reaction>
</comment>
<keyword evidence="9" id="KW-1185">Reference proteome</keyword>
<comment type="caution">
    <text evidence="8">The sequence shown here is derived from an EMBL/GenBank/DDBJ whole genome shotgun (WGS) entry which is preliminary data.</text>
</comment>
<feature type="domain" description="Glycosyl hydrolase family 32 N-terminal" evidence="6">
    <location>
        <begin position="32"/>
        <end position="342"/>
    </location>
</feature>
<accession>A0A3A1YDP1</accession>
<dbReference type="InterPro" id="IPR051214">
    <property type="entry name" value="GH32_Enzymes"/>
</dbReference>
<evidence type="ECO:0000259" key="7">
    <source>
        <dbReference type="Pfam" id="PF08244"/>
    </source>
</evidence>
<dbReference type="Pfam" id="PF00251">
    <property type="entry name" value="Glyco_hydro_32N"/>
    <property type="match status" value="1"/>
</dbReference>
<reference evidence="8 9" key="1">
    <citation type="submission" date="2017-08" db="EMBL/GenBank/DDBJ databases">
        <title>Reclassification of Bisgaard taxon 37 and 44.</title>
        <authorList>
            <person name="Christensen H."/>
        </authorList>
    </citation>
    <scope>NUCLEOTIDE SEQUENCE [LARGE SCALE GENOMIC DNA]</scope>
    <source>
        <strain evidence="8 9">B96_3</strain>
    </source>
</reference>
<evidence type="ECO:0000256" key="4">
    <source>
        <dbReference type="RuleBase" id="RU362110"/>
    </source>
</evidence>
<dbReference type="InterPro" id="IPR006232">
    <property type="entry name" value="Suc6P_hydrolase"/>
</dbReference>
<dbReference type="AlphaFoldDB" id="A0A3A1YDP1"/>
<keyword evidence="2 4" id="KW-0378">Hydrolase</keyword>
<dbReference type="Gene3D" id="2.60.120.560">
    <property type="entry name" value="Exo-inulinase, domain 1"/>
    <property type="match status" value="1"/>
</dbReference>
<dbReference type="GO" id="GO:0005737">
    <property type="term" value="C:cytoplasm"/>
    <property type="evidence" value="ECO:0007669"/>
    <property type="project" value="UniProtKB-SubCell"/>
</dbReference>
<gene>
    <name evidence="8" type="ORF">CKF54_01025</name>
</gene>
<evidence type="ECO:0000313" key="8">
    <source>
        <dbReference type="EMBL" id="RIY34294.1"/>
    </source>
</evidence>
<dbReference type="CDD" id="cd18623">
    <property type="entry name" value="GH32_ScrB-like"/>
    <property type="match status" value="1"/>
</dbReference>
<keyword evidence="5" id="KW-0119">Carbohydrate metabolism</keyword>
<dbReference type="InterPro" id="IPR013189">
    <property type="entry name" value="Glyco_hydro_32_C"/>
</dbReference>
<evidence type="ECO:0000256" key="5">
    <source>
        <dbReference type="RuleBase" id="RU365015"/>
    </source>
</evidence>
<name>A0A3A1YDP1_9GAMM</name>
<dbReference type="InterPro" id="IPR013320">
    <property type="entry name" value="ConA-like_dom_sf"/>
</dbReference>
<organism evidence="8 9">
    <name type="scientific">Psittacicella hinzii</name>
    <dbReference type="NCBI Taxonomy" id="2028575"/>
    <lineage>
        <taxon>Bacteria</taxon>
        <taxon>Pseudomonadati</taxon>
        <taxon>Pseudomonadota</taxon>
        <taxon>Gammaproteobacteria</taxon>
        <taxon>Pasteurellales</taxon>
        <taxon>Psittacicellaceae</taxon>
        <taxon>Psittacicella</taxon>
    </lineage>
</organism>
<dbReference type="NCBIfam" id="TIGR01322">
    <property type="entry name" value="scrB_fam"/>
    <property type="match status" value="1"/>
</dbReference>
<dbReference type="GO" id="GO:0005985">
    <property type="term" value="P:sucrose metabolic process"/>
    <property type="evidence" value="ECO:0007669"/>
    <property type="project" value="UniProtKB-UniPathway"/>
</dbReference>
<evidence type="ECO:0000256" key="1">
    <source>
        <dbReference type="ARBA" id="ARBA00009902"/>
    </source>
</evidence>
<dbReference type="Proteomes" id="UP000265691">
    <property type="component" value="Unassembled WGS sequence"/>
</dbReference>
<comment type="subcellular location">
    <subcellularLocation>
        <location evidence="5">Cytoplasm</location>
    </subcellularLocation>
</comment>
<comment type="similarity">
    <text evidence="1 4">Belongs to the glycosyl hydrolase 32 family.</text>
</comment>
<dbReference type="InterPro" id="IPR023296">
    <property type="entry name" value="Glyco_hydro_beta-prop_sf"/>
</dbReference>
<protein>
    <recommendedName>
        <fullName evidence="4">Sucrose-6-phosphate hydrolase</fullName>
        <ecNumber evidence="4">3.2.1.26</ecNumber>
    </recommendedName>
    <alternativeName>
        <fullName evidence="5">Invertase</fullName>
    </alternativeName>
</protein>
<dbReference type="EMBL" id="NRHC01000012">
    <property type="protein sequence ID" value="RIY34294.1"/>
    <property type="molecule type" value="Genomic_DNA"/>
</dbReference>
<evidence type="ECO:0000256" key="3">
    <source>
        <dbReference type="ARBA" id="ARBA00023295"/>
    </source>
</evidence>
<comment type="function">
    <text evidence="5">Enables the bacterium to metabolize sucrose as a sole carbon source.</text>
</comment>
<dbReference type="OrthoDB" id="9801455at2"/>
<dbReference type="UniPathway" id="UPA00238"/>
<dbReference type="SUPFAM" id="SSF75005">
    <property type="entry name" value="Arabinanase/levansucrase/invertase"/>
    <property type="match status" value="1"/>
</dbReference>
<evidence type="ECO:0000313" key="9">
    <source>
        <dbReference type="Proteomes" id="UP000265691"/>
    </source>
</evidence>